<reference evidence="16 17" key="1">
    <citation type="journal article" date="2020" name="ISME J.">
        <title>Uncovering the hidden diversity of litter-decomposition mechanisms in mushroom-forming fungi.</title>
        <authorList>
            <person name="Floudas D."/>
            <person name="Bentzer J."/>
            <person name="Ahren D."/>
            <person name="Johansson T."/>
            <person name="Persson P."/>
            <person name="Tunlid A."/>
        </authorList>
    </citation>
    <scope>NUCLEOTIDE SEQUENCE [LARGE SCALE GENOMIC DNA]</scope>
    <source>
        <strain evidence="16 17">CBS 146.42</strain>
    </source>
</reference>
<feature type="transmembrane region" description="Helical" evidence="15">
    <location>
        <begin position="6"/>
        <end position="29"/>
    </location>
</feature>
<accession>A0A8H5D0J6</accession>
<evidence type="ECO:0000256" key="10">
    <source>
        <dbReference type="ARBA" id="ARBA00023004"/>
    </source>
</evidence>
<keyword evidence="11 14" id="KW-0503">Monooxygenase</keyword>
<evidence type="ECO:0000256" key="12">
    <source>
        <dbReference type="ARBA" id="ARBA00023136"/>
    </source>
</evidence>
<keyword evidence="7 13" id="KW-0479">Metal-binding</keyword>
<dbReference type="PRINTS" id="PR00385">
    <property type="entry name" value="P450"/>
</dbReference>
<name>A0A8H5D0J6_9AGAR</name>
<evidence type="ECO:0008006" key="18">
    <source>
        <dbReference type="Google" id="ProtNLM"/>
    </source>
</evidence>
<comment type="similarity">
    <text evidence="4 14">Belongs to the cytochrome P450 family.</text>
</comment>
<evidence type="ECO:0000256" key="15">
    <source>
        <dbReference type="SAM" id="Phobius"/>
    </source>
</evidence>
<dbReference type="GO" id="GO:0016020">
    <property type="term" value="C:membrane"/>
    <property type="evidence" value="ECO:0007669"/>
    <property type="project" value="UniProtKB-SubCell"/>
</dbReference>
<dbReference type="EMBL" id="JAACJO010000013">
    <property type="protein sequence ID" value="KAF5350988.1"/>
    <property type="molecule type" value="Genomic_DNA"/>
</dbReference>
<evidence type="ECO:0000256" key="11">
    <source>
        <dbReference type="ARBA" id="ARBA00023033"/>
    </source>
</evidence>
<keyword evidence="5 13" id="KW-0349">Heme</keyword>
<dbReference type="PROSITE" id="PS00086">
    <property type="entry name" value="CYTOCHROME_P450"/>
    <property type="match status" value="1"/>
</dbReference>
<comment type="cofactor">
    <cofactor evidence="1 13">
        <name>heme</name>
        <dbReference type="ChEBI" id="CHEBI:30413"/>
    </cofactor>
</comment>
<dbReference type="InterPro" id="IPR036396">
    <property type="entry name" value="Cyt_P450_sf"/>
</dbReference>
<protein>
    <recommendedName>
        <fullName evidence="18">Cytochrome P450</fullName>
    </recommendedName>
</protein>
<dbReference type="InterPro" id="IPR017972">
    <property type="entry name" value="Cyt_P450_CS"/>
</dbReference>
<dbReference type="AlphaFoldDB" id="A0A8H5D0J6"/>
<keyword evidence="9 14" id="KW-0560">Oxidoreductase</keyword>
<evidence type="ECO:0000313" key="16">
    <source>
        <dbReference type="EMBL" id="KAF5350988.1"/>
    </source>
</evidence>
<comment type="pathway">
    <text evidence="3">Secondary metabolite biosynthesis; terpenoid biosynthesis.</text>
</comment>
<evidence type="ECO:0000256" key="6">
    <source>
        <dbReference type="ARBA" id="ARBA00022692"/>
    </source>
</evidence>
<dbReference type="GO" id="GO:0004497">
    <property type="term" value="F:monooxygenase activity"/>
    <property type="evidence" value="ECO:0007669"/>
    <property type="project" value="UniProtKB-KW"/>
</dbReference>
<dbReference type="InterPro" id="IPR002403">
    <property type="entry name" value="Cyt_P450_E_grp-IV"/>
</dbReference>
<evidence type="ECO:0000256" key="13">
    <source>
        <dbReference type="PIRSR" id="PIRSR602403-1"/>
    </source>
</evidence>
<keyword evidence="6 15" id="KW-0812">Transmembrane</keyword>
<evidence type="ECO:0000256" key="14">
    <source>
        <dbReference type="RuleBase" id="RU000461"/>
    </source>
</evidence>
<keyword evidence="12 15" id="KW-0472">Membrane</keyword>
<dbReference type="PANTHER" id="PTHR24305">
    <property type="entry name" value="CYTOCHROME P450"/>
    <property type="match status" value="1"/>
</dbReference>
<comment type="caution">
    <text evidence="16">The sequence shown here is derived from an EMBL/GenBank/DDBJ whole genome shotgun (WGS) entry which is preliminary data.</text>
</comment>
<organism evidence="16 17">
    <name type="scientific">Leucocoprinus leucothites</name>
    <dbReference type="NCBI Taxonomy" id="201217"/>
    <lineage>
        <taxon>Eukaryota</taxon>
        <taxon>Fungi</taxon>
        <taxon>Dikarya</taxon>
        <taxon>Basidiomycota</taxon>
        <taxon>Agaricomycotina</taxon>
        <taxon>Agaricomycetes</taxon>
        <taxon>Agaricomycetidae</taxon>
        <taxon>Agaricales</taxon>
        <taxon>Agaricineae</taxon>
        <taxon>Agaricaceae</taxon>
        <taxon>Leucocoprinus</taxon>
    </lineage>
</organism>
<evidence type="ECO:0000256" key="1">
    <source>
        <dbReference type="ARBA" id="ARBA00001971"/>
    </source>
</evidence>
<dbReference type="Pfam" id="PF00067">
    <property type="entry name" value="p450"/>
    <property type="match status" value="1"/>
</dbReference>
<evidence type="ECO:0000256" key="3">
    <source>
        <dbReference type="ARBA" id="ARBA00004721"/>
    </source>
</evidence>
<dbReference type="InterPro" id="IPR001128">
    <property type="entry name" value="Cyt_P450"/>
</dbReference>
<proteinExistence type="inferred from homology"/>
<dbReference type="Gene3D" id="1.10.630.10">
    <property type="entry name" value="Cytochrome P450"/>
    <property type="match status" value="1"/>
</dbReference>
<sequence length="470" mass="54357">MELPGIPVALLCYAAIAYPLFFIIYQLWFHPLSRFPGPKLAAITKWYKGYYDLYVGGGLLEHIQELHERYGPVVRIGPNEIHFCSAQAYHQIYAPGSSYPKETFFYKGFGLNGMSFGETDFEAAKIRRDMLAPLFSRRSILKLERVVQDKVDLLVSNLAKYDGKPADLYLAFRCTTLDIISSYSFSYTFNALNSPGFMDPLVTSFEKMVPYFWFTRYFRFLHALLNFTTKWFAALDNAEHEIVYHHLLRPQSEKHRRHPLSRQQLIAEGQVLMHAGSDTAANTLSWGMFYTLRNKEALGKLLRELHEAWPDKDLPMSYTALEKLPYLSAVIKESLRLMGGVVTPLPRVVTSDVHIDDHFVPKGTIVSVGQTFLHQNPAYFPAPHELKPERWLQSDSNTLENYLVPFSRGPRMCPGVNLAWCELYLLFANLFRKLDMEIYETDLSDFRYKEIFAPVLQGRHLHARVRRRDD</sequence>
<evidence type="ECO:0000256" key="2">
    <source>
        <dbReference type="ARBA" id="ARBA00004370"/>
    </source>
</evidence>
<dbReference type="GO" id="GO:0016705">
    <property type="term" value="F:oxidoreductase activity, acting on paired donors, with incorporation or reduction of molecular oxygen"/>
    <property type="evidence" value="ECO:0007669"/>
    <property type="project" value="InterPro"/>
</dbReference>
<comment type="subcellular location">
    <subcellularLocation>
        <location evidence="2">Membrane</location>
    </subcellularLocation>
</comment>
<dbReference type="SUPFAM" id="SSF48264">
    <property type="entry name" value="Cytochrome P450"/>
    <property type="match status" value="1"/>
</dbReference>
<feature type="binding site" description="axial binding residue" evidence="13">
    <location>
        <position position="413"/>
    </location>
    <ligand>
        <name>heme</name>
        <dbReference type="ChEBI" id="CHEBI:30413"/>
    </ligand>
    <ligandPart>
        <name>Fe</name>
        <dbReference type="ChEBI" id="CHEBI:18248"/>
    </ligandPart>
</feature>
<dbReference type="OrthoDB" id="1470350at2759"/>
<dbReference type="GO" id="GO:0005506">
    <property type="term" value="F:iron ion binding"/>
    <property type="evidence" value="ECO:0007669"/>
    <property type="project" value="InterPro"/>
</dbReference>
<evidence type="ECO:0000256" key="9">
    <source>
        <dbReference type="ARBA" id="ARBA00023002"/>
    </source>
</evidence>
<keyword evidence="8 15" id="KW-1133">Transmembrane helix</keyword>
<dbReference type="Proteomes" id="UP000559027">
    <property type="component" value="Unassembled WGS sequence"/>
</dbReference>
<evidence type="ECO:0000256" key="8">
    <source>
        <dbReference type="ARBA" id="ARBA00022989"/>
    </source>
</evidence>
<evidence type="ECO:0000256" key="4">
    <source>
        <dbReference type="ARBA" id="ARBA00010617"/>
    </source>
</evidence>
<keyword evidence="10 13" id="KW-0408">Iron</keyword>
<dbReference type="GO" id="GO:0020037">
    <property type="term" value="F:heme binding"/>
    <property type="evidence" value="ECO:0007669"/>
    <property type="project" value="InterPro"/>
</dbReference>
<dbReference type="InterPro" id="IPR050121">
    <property type="entry name" value="Cytochrome_P450_monoxygenase"/>
</dbReference>
<evidence type="ECO:0000256" key="7">
    <source>
        <dbReference type="ARBA" id="ARBA00022723"/>
    </source>
</evidence>
<dbReference type="PRINTS" id="PR00465">
    <property type="entry name" value="EP450IV"/>
</dbReference>
<gene>
    <name evidence="16" type="ORF">D9756_008294</name>
</gene>
<keyword evidence="17" id="KW-1185">Reference proteome</keyword>
<dbReference type="CDD" id="cd11062">
    <property type="entry name" value="CYP58-like"/>
    <property type="match status" value="1"/>
</dbReference>
<evidence type="ECO:0000256" key="5">
    <source>
        <dbReference type="ARBA" id="ARBA00022617"/>
    </source>
</evidence>
<dbReference type="PANTHER" id="PTHR24305:SF166">
    <property type="entry name" value="CYTOCHROME P450 12A4, MITOCHONDRIAL-RELATED"/>
    <property type="match status" value="1"/>
</dbReference>
<evidence type="ECO:0000313" key="17">
    <source>
        <dbReference type="Proteomes" id="UP000559027"/>
    </source>
</evidence>